<dbReference type="PATRIC" id="fig|1423748.3.peg.1788"/>
<dbReference type="InterPro" id="IPR028932">
    <property type="entry name" value="TerB-C"/>
</dbReference>
<feature type="domain" description="TerB-C" evidence="3">
    <location>
        <begin position="472"/>
        <end position="606"/>
    </location>
</feature>
<dbReference type="EMBL" id="AZEL01000053">
    <property type="protein sequence ID" value="KRL20873.1"/>
    <property type="molecule type" value="Genomic_DNA"/>
</dbReference>
<dbReference type="Pfam" id="PF13208">
    <property type="entry name" value="TerB_N"/>
    <property type="match status" value="1"/>
</dbReference>
<gene>
    <name evidence="4" type="ORF">FC37_GL001720</name>
</gene>
<organism evidence="4 5">
    <name type="scientific">Lactobacillus gallinarum DSM 10532 = JCM 2011</name>
    <dbReference type="NCBI Taxonomy" id="1423748"/>
    <lineage>
        <taxon>Bacteria</taxon>
        <taxon>Bacillati</taxon>
        <taxon>Bacillota</taxon>
        <taxon>Bacilli</taxon>
        <taxon>Lactobacillales</taxon>
        <taxon>Lactobacillaceae</taxon>
        <taxon>Lactobacillus</taxon>
    </lineage>
</organism>
<dbReference type="Gene3D" id="3.90.1150.30">
    <property type="match status" value="1"/>
</dbReference>
<reference evidence="4 5" key="1">
    <citation type="journal article" date="2015" name="Genome Announc.">
        <title>Expanding the biotechnology potential of lactobacilli through comparative genomics of 213 strains and associated genera.</title>
        <authorList>
            <person name="Sun Z."/>
            <person name="Harris H.M."/>
            <person name="McCann A."/>
            <person name="Guo C."/>
            <person name="Argimon S."/>
            <person name="Zhang W."/>
            <person name="Yang X."/>
            <person name="Jeffery I.B."/>
            <person name="Cooney J.C."/>
            <person name="Kagawa T.F."/>
            <person name="Liu W."/>
            <person name="Song Y."/>
            <person name="Salvetti E."/>
            <person name="Wrobel A."/>
            <person name="Rasinkangas P."/>
            <person name="Parkhill J."/>
            <person name="Rea M.C."/>
            <person name="O'Sullivan O."/>
            <person name="Ritari J."/>
            <person name="Douillard F.P."/>
            <person name="Paul Ross R."/>
            <person name="Yang R."/>
            <person name="Briner A.E."/>
            <person name="Felis G.E."/>
            <person name="de Vos W.M."/>
            <person name="Barrangou R."/>
            <person name="Klaenhammer T.R."/>
            <person name="Caufield P.W."/>
            <person name="Cui Y."/>
            <person name="Zhang H."/>
            <person name="O'Toole P.W."/>
        </authorList>
    </citation>
    <scope>NUCLEOTIDE SEQUENCE [LARGE SCALE GENOMIC DNA]</scope>
    <source>
        <strain evidence="4 5">DSM 10532</strain>
    </source>
</reference>
<comment type="caution">
    <text evidence="4">The sequence shown here is derived from an EMBL/GenBank/DDBJ whole genome shotgun (WGS) entry which is preliminary data.</text>
</comment>
<dbReference type="OrthoDB" id="2663344at2"/>
<dbReference type="AlphaFoldDB" id="A0A0R1NM12"/>
<dbReference type="STRING" id="1423748.FC37_GL001720"/>
<evidence type="ECO:0008006" key="6">
    <source>
        <dbReference type="Google" id="ProtNLM"/>
    </source>
</evidence>
<evidence type="ECO:0000259" key="2">
    <source>
        <dbReference type="Pfam" id="PF13208"/>
    </source>
</evidence>
<dbReference type="InterPro" id="IPR038056">
    <property type="entry name" value="YjbR-like_sf"/>
</dbReference>
<keyword evidence="1" id="KW-0175">Coiled coil</keyword>
<evidence type="ECO:0000313" key="5">
    <source>
        <dbReference type="Proteomes" id="UP000051311"/>
    </source>
</evidence>
<evidence type="ECO:0000259" key="3">
    <source>
        <dbReference type="Pfam" id="PF15615"/>
    </source>
</evidence>
<protein>
    <recommendedName>
        <fullName evidence="6">TerB-C domain-containing protein</fullName>
    </recommendedName>
</protein>
<dbReference type="Pfam" id="PF15615">
    <property type="entry name" value="TerB_C"/>
    <property type="match status" value="1"/>
</dbReference>
<feature type="domain" description="TerB N-terminal" evidence="2">
    <location>
        <begin position="153"/>
        <end position="367"/>
    </location>
</feature>
<evidence type="ECO:0000313" key="4">
    <source>
        <dbReference type="EMBL" id="KRL20873.1"/>
    </source>
</evidence>
<dbReference type="RefSeq" id="WP_056945582.1">
    <property type="nucleotide sequence ID" value="NZ_AZEL01000053.1"/>
</dbReference>
<accession>A0A0R1NM12</accession>
<dbReference type="SUPFAM" id="SSF142906">
    <property type="entry name" value="YjbR-like"/>
    <property type="match status" value="1"/>
</dbReference>
<dbReference type="eggNOG" id="ENOG502ZCFF">
    <property type="taxonomic scope" value="Bacteria"/>
</dbReference>
<evidence type="ECO:0000256" key="1">
    <source>
        <dbReference type="SAM" id="Coils"/>
    </source>
</evidence>
<dbReference type="Proteomes" id="UP000051311">
    <property type="component" value="Unassembled WGS sequence"/>
</dbReference>
<proteinExistence type="predicted"/>
<feature type="coiled-coil region" evidence="1">
    <location>
        <begin position="507"/>
        <end position="535"/>
    </location>
</feature>
<dbReference type="InterPro" id="IPR025266">
    <property type="entry name" value="TerB_N"/>
</dbReference>
<sequence>MDSNQLFKYVYAKYGLKFEPIVSGSTDTYVLMSPLDSGYFAMLSRINGENSSKSSIVVLDLKCGDFAPTIRDLPGFTDPVRIKGAEWVGVVLTNNRDEQAIKKALDYAFKLAMNGQDTNVAKSQYFYIPGEKTEEKYQAQPIKQRLPRRQVNDEIPDKIRQMRELYDYSILPSTGRQKNFYIQGQFMADYEDEYKKYFAFKRFFPTYHDMNVGQLRSYFTWRTKIRKGDYHRTSTSYAYVYLYELFNNIGVDNPQDGYDKLIAFKKNYVDNFDLGIQTYLADWIKDYVLYYGLGKEKIAEHFAKDIEQDHDDEILHYPQKYTAEELAEVFAKKTTYWKSSKVIAKNKEVFVQVLKCVWQEVLDAKKYGIAYYSGFVAKPKVVEQPVFKLAVFYRKAKKPMTVKVDAVRKYYYKKGWWYIHQEEAVPRQRTNLNTFLHEVDRLVREKLNLGRAIKPRFIDQAVLKAITAGIVAYQQQKKQAKIDQIKIDFSDLDKIRANASVTRDSLLTDEEKQLEQEEQEQVQKQEQEVEVSVDQDDYGLDKDEIFLLMALLQGKPWQDYVQKHHLMVSILTDNINEKLLDEIGDSVIEFNEQDQPQIIEDYADDLQEMFLKG</sequence>
<name>A0A0R1NM12_9LACO</name>